<reference evidence="6 7" key="1">
    <citation type="submission" date="2019-03" db="EMBL/GenBank/DDBJ databases">
        <title>Muricauda SCR12 sp.nov, a marine bacterium isolated from Pacific Ocean:the Okinawa trough.</title>
        <authorList>
            <person name="Liu L."/>
        </authorList>
    </citation>
    <scope>NUCLEOTIDE SEQUENCE [LARGE SCALE GENOMIC DNA]</scope>
    <source>
        <strain evidence="6 7">SCR12</strain>
    </source>
</reference>
<sequence length="183" mass="21087">MIYAIILFIAFLSLIIFLFNNLIAKKNKVHEAFSSIDVMLKKRTDLIPQLVKTVKGYMVHERETLSEITKLREKIMNQNLTNEERFNLESQLNQMLGKLHIAVEAYPDLKSSENFLLLQSSLNEVEEQLSAARRSYNAAVNSFNNVLEMFPSNFMGKIMGYSSKTFFIIDPLEAEPPIISFEQ</sequence>
<dbReference type="EMBL" id="SNTZ01000002">
    <property type="protein sequence ID" value="THV60122.1"/>
    <property type="molecule type" value="Genomic_DNA"/>
</dbReference>
<evidence type="ECO:0000313" key="6">
    <source>
        <dbReference type="EMBL" id="THV60122.1"/>
    </source>
</evidence>
<dbReference type="Pfam" id="PF04011">
    <property type="entry name" value="LemA"/>
    <property type="match status" value="1"/>
</dbReference>
<dbReference type="PANTHER" id="PTHR34478:SF1">
    <property type="entry name" value="PROTEIN LEMA"/>
    <property type="match status" value="1"/>
</dbReference>
<dbReference type="PANTHER" id="PTHR34478">
    <property type="entry name" value="PROTEIN LEMA"/>
    <property type="match status" value="1"/>
</dbReference>
<dbReference type="SUPFAM" id="SSF140478">
    <property type="entry name" value="LemA-like"/>
    <property type="match status" value="1"/>
</dbReference>
<dbReference type="InterPro" id="IPR023353">
    <property type="entry name" value="LemA-like_dom_sf"/>
</dbReference>
<organism evidence="6 7">
    <name type="scientific">Flagellimonas alvinocaridis</name>
    <dbReference type="NCBI Taxonomy" id="2530200"/>
    <lineage>
        <taxon>Bacteria</taxon>
        <taxon>Pseudomonadati</taxon>
        <taxon>Bacteroidota</taxon>
        <taxon>Flavobacteriia</taxon>
        <taxon>Flavobacteriales</taxon>
        <taxon>Flavobacteriaceae</taxon>
        <taxon>Flagellimonas</taxon>
    </lineage>
</organism>
<dbReference type="Proteomes" id="UP000310406">
    <property type="component" value="Unassembled WGS sequence"/>
</dbReference>
<evidence type="ECO:0000256" key="4">
    <source>
        <dbReference type="ARBA" id="ARBA00022989"/>
    </source>
</evidence>
<proteinExistence type="inferred from homology"/>
<dbReference type="GO" id="GO:0016020">
    <property type="term" value="C:membrane"/>
    <property type="evidence" value="ECO:0007669"/>
    <property type="project" value="UniProtKB-SubCell"/>
</dbReference>
<protein>
    <submittedName>
        <fullName evidence="6">LemA family protein</fullName>
    </submittedName>
</protein>
<dbReference type="OrthoDB" id="9804152at2"/>
<evidence type="ECO:0000313" key="7">
    <source>
        <dbReference type="Proteomes" id="UP000310406"/>
    </source>
</evidence>
<dbReference type="Gene3D" id="1.20.1440.20">
    <property type="entry name" value="LemA-like domain"/>
    <property type="match status" value="1"/>
</dbReference>
<keyword evidence="7" id="KW-1185">Reference proteome</keyword>
<comment type="caution">
    <text evidence="6">The sequence shown here is derived from an EMBL/GenBank/DDBJ whole genome shotgun (WGS) entry which is preliminary data.</text>
</comment>
<accession>A0A4S8RQD9</accession>
<comment type="similarity">
    <text evidence="2">Belongs to the LemA family.</text>
</comment>
<keyword evidence="3" id="KW-0812">Transmembrane</keyword>
<comment type="subcellular location">
    <subcellularLocation>
        <location evidence="1">Membrane</location>
        <topology evidence="1">Single-pass membrane protein</topology>
    </subcellularLocation>
</comment>
<dbReference type="InterPro" id="IPR007156">
    <property type="entry name" value="MamQ_LemA"/>
</dbReference>
<keyword evidence="4" id="KW-1133">Transmembrane helix</keyword>
<evidence type="ECO:0000256" key="3">
    <source>
        <dbReference type="ARBA" id="ARBA00022692"/>
    </source>
</evidence>
<dbReference type="AlphaFoldDB" id="A0A4S8RQD9"/>
<keyword evidence="5" id="KW-0472">Membrane</keyword>
<gene>
    <name evidence="6" type="ORF">EZV76_06050</name>
</gene>
<evidence type="ECO:0000256" key="2">
    <source>
        <dbReference type="ARBA" id="ARBA00008854"/>
    </source>
</evidence>
<name>A0A4S8RQD9_9FLAO</name>
<evidence type="ECO:0000256" key="5">
    <source>
        <dbReference type="ARBA" id="ARBA00023136"/>
    </source>
</evidence>
<evidence type="ECO:0000256" key="1">
    <source>
        <dbReference type="ARBA" id="ARBA00004167"/>
    </source>
</evidence>
<dbReference type="RefSeq" id="WP_136565706.1">
    <property type="nucleotide sequence ID" value="NZ_SNTZ01000002.1"/>
</dbReference>